<dbReference type="Proteomes" id="UP000006038">
    <property type="component" value="Unassembled WGS sequence"/>
</dbReference>
<reference evidence="1" key="1">
    <citation type="submission" date="2013-04" db="UniProtKB">
        <authorList>
            <consortium name="EnsemblPlants"/>
        </authorList>
    </citation>
    <scope>IDENTIFICATION</scope>
</reference>
<organism evidence="1">
    <name type="scientific">Oryza brachyantha</name>
    <name type="common">malo sina</name>
    <dbReference type="NCBI Taxonomy" id="4533"/>
    <lineage>
        <taxon>Eukaryota</taxon>
        <taxon>Viridiplantae</taxon>
        <taxon>Streptophyta</taxon>
        <taxon>Embryophyta</taxon>
        <taxon>Tracheophyta</taxon>
        <taxon>Spermatophyta</taxon>
        <taxon>Magnoliopsida</taxon>
        <taxon>Liliopsida</taxon>
        <taxon>Poales</taxon>
        <taxon>Poaceae</taxon>
        <taxon>BOP clade</taxon>
        <taxon>Oryzoideae</taxon>
        <taxon>Oryzeae</taxon>
        <taxon>Oryzinae</taxon>
        <taxon>Oryza</taxon>
    </lineage>
</organism>
<dbReference type="AlphaFoldDB" id="J3LC02"/>
<protein>
    <submittedName>
        <fullName evidence="1">Uncharacterized protein</fullName>
    </submittedName>
</protein>
<name>J3LC02_ORYBR</name>
<proteinExistence type="predicted"/>
<dbReference type="HOGENOM" id="CLU_3002659_0_0_1"/>
<sequence>FYVVIESPNKHIYVCLYLLKTGWIITYGLTLEECSDGLNSSETCTKMHSSLMIKNVK</sequence>
<dbReference type="EnsemblPlants" id="OB02G21690.1">
    <property type="protein sequence ID" value="OB02G21690.1"/>
    <property type="gene ID" value="OB02G21690"/>
</dbReference>
<evidence type="ECO:0000313" key="1">
    <source>
        <dbReference type="EnsemblPlants" id="OB02G21690.1"/>
    </source>
</evidence>
<evidence type="ECO:0000313" key="2">
    <source>
        <dbReference type="Proteomes" id="UP000006038"/>
    </source>
</evidence>
<keyword evidence="2" id="KW-1185">Reference proteome</keyword>
<dbReference type="Gramene" id="OB02G21690.1">
    <property type="protein sequence ID" value="OB02G21690.1"/>
    <property type="gene ID" value="OB02G21690"/>
</dbReference>
<accession>J3LC02</accession>